<dbReference type="InterPro" id="IPR032710">
    <property type="entry name" value="NTF2-like_dom_sf"/>
</dbReference>
<dbReference type="InterPro" id="IPR027843">
    <property type="entry name" value="DUF4440"/>
</dbReference>
<feature type="domain" description="DUF4440" evidence="1">
    <location>
        <begin position="10"/>
        <end position="116"/>
    </location>
</feature>
<dbReference type="RefSeq" id="WP_165121036.1">
    <property type="nucleotide sequence ID" value="NZ_JAAKZG010000018.1"/>
</dbReference>
<dbReference type="EMBL" id="JAAKZG010000018">
    <property type="protein sequence ID" value="NGN44650.1"/>
    <property type="molecule type" value="Genomic_DNA"/>
</dbReference>
<proteinExistence type="predicted"/>
<reference evidence="2 3" key="1">
    <citation type="submission" date="2020-02" db="EMBL/GenBank/DDBJ databases">
        <title>Genome sequence of the type strain CGMCC 1.15528 of Mesorhizobium zhangyense.</title>
        <authorList>
            <person name="Gao J."/>
            <person name="Sun J."/>
        </authorList>
    </citation>
    <scope>NUCLEOTIDE SEQUENCE [LARGE SCALE GENOMIC DNA]</scope>
    <source>
        <strain evidence="2 3">CGMCC 1.15528</strain>
    </source>
</reference>
<protein>
    <submittedName>
        <fullName evidence="2">Nuclear transport factor 2 family protein</fullName>
    </submittedName>
</protein>
<keyword evidence="3" id="KW-1185">Reference proteome</keyword>
<name>A0A7C9VHB5_9HYPH</name>
<dbReference type="Gene3D" id="3.10.450.50">
    <property type="match status" value="1"/>
</dbReference>
<comment type="caution">
    <text evidence="2">The sequence shown here is derived from an EMBL/GenBank/DDBJ whole genome shotgun (WGS) entry which is preliminary data.</text>
</comment>
<evidence type="ECO:0000313" key="2">
    <source>
        <dbReference type="EMBL" id="NGN44650.1"/>
    </source>
</evidence>
<dbReference type="Pfam" id="PF14534">
    <property type="entry name" value="DUF4440"/>
    <property type="match status" value="1"/>
</dbReference>
<accession>A0A7C9VHB5</accession>
<gene>
    <name evidence="2" type="ORF">G6N74_26690</name>
</gene>
<dbReference type="SUPFAM" id="SSF54427">
    <property type="entry name" value="NTF2-like"/>
    <property type="match status" value="1"/>
</dbReference>
<evidence type="ECO:0000259" key="1">
    <source>
        <dbReference type="Pfam" id="PF14534"/>
    </source>
</evidence>
<dbReference type="AlphaFoldDB" id="A0A7C9VHB5"/>
<sequence length="136" mass="15414">MEILMSRSEIALLENQRYEAMRRHDVATLTRLVAEEMVYMHSNAESDTKEDYLRKVGDGTYVYHRINVSERSITILADTALVFARMAADITVSGRRKAIDNKGLAVWVKDAGRWKLVAYQPTVIPQPSAHGRPVPL</sequence>
<organism evidence="2 3">
    <name type="scientific">Mesorhizobium zhangyense</name>
    <dbReference type="NCBI Taxonomy" id="1776730"/>
    <lineage>
        <taxon>Bacteria</taxon>
        <taxon>Pseudomonadati</taxon>
        <taxon>Pseudomonadota</taxon>
        <taxon>Alphaproteobacteria</taxon>
        <taxon>Hyphomicrobiales</taxon>
        <taxon>Phyllobacteriaceae</taxon>
        <taxon>Mesorhizobium</taxon>
    </lineage>
</organism>
<dbReference type="Proteomes" id="UP000481252">
    <property type="component" value="Unassembled WGS sequence"/>
</dbReference>
<evidence type="ECO:0000313" key="3">
    <source>
        <dbReference type="Proteomes" id="UP000481252"/>
    </source>
</evidence>